<dbReference type="EMBL" id="FNIT01000008">
    <property type="protein sequence ID" value="SDO56884.1"/>
    <property type="molecule type" value="Genomic_DNA"/>
</dbReference>
<organism evidence="2 3">
    <name type="scientific">Aureimonas jatrophae</name>
    <dbReference type="NCBI Taxonomy" id="1166073"/>
    <lineage>
        <taxon>Bacteria</taxon>
        <taxon>Pseudomonadati</taxon>
        <taxon>Pseudomonadota</taxon>
        <taxon>Alphaproteobacteria</taxon>
        <taxon>Hyphomicrobiales</taxon>
        <taxon>Aurantimonadaceae</taxon>
        <taxon>Aureimonas</taxon>
    </lineage>
</organism>
<reference evidence="2 3" key="1">
    <citation type="submission" date="2016-10" db="EMBL/GenBank/DDBJ databases">
        <authorList>
            <person name="de Groot N.N."/>
        </authorList>
    </citation>
    <scope>NUCLEOTIDE SEQUENCE [LARGE SCALE GENOMIC DNA]</scope>
    <source>
        <strain evidence="3">L7-484,KACC 16230,DSM 25025</strain>
    </source>
</reference>
<evidence type="ECO:0000313" key="2">
    <source>
        <dbReference type="EMBL" id="SDO56884.1"/>
    </source>
</evidence>
<dbReference type="RefSeq" id="WP_090675454.1">
    <property type="nucleotide sequence ID" value="NZ_FNIT01000008.1"/>
</dbReference>
<proteinExistence type="predicted"/>
<dbReference type="STRING" id="1166073.SAMN05192530_10844"/>
<dbReference type="InterPro" id="IPR023210">
    <property type="entry name" value="NADP_OxRdtase_dom"/>
</dbReference>
<protein>
    <submittedName>
        <fullName evidence="2">D-threo-aldose 1-dehydrogenase</fullName>
    </submittedName>
</protein>
<dbReference type="Gene3D" id="3.20.20.100">
    <property type="entry name" value="NADP-dependent oxidoreductase domain"/>
    <property type="match status" value="1"/>
</dbReference>
<dbReference type="PANTHER" id="PTHR42686">
    <property type="entry name" value="GH17980P-RELATED"/>
    <property type="match status" value="1"/>
</dbReference>
<evidence type="ECO:0000313" key="3">
    <source>
        <dbReference type="Proteomes" id="UP000198793"/>
    </source>
</evidence>
<dbReference type="SUPFAM" id="SSF51430">
    <property type="entry name" value="NAD(P)-linked oxidoreductase"/>
    <property type="match status" value="1"/>
</dbReference>
<dbReference type="InterPro" id="IPR020471">
    <property type="entry name" value="AKR"/>
</dbReference>
<sequence>MNKRRIGRTALEITEISLGGAALGNLYRAVPREDAMAVMDGAWEAGIRYFDTAPFYGFGLSERRMGDFLQEKPRDAFVLSTKVGRRLRPAPGEDLPGLGYVDPLPFAVEYDYSYDAIMRSVESSYARLGLNRIDILFVHDIGVYTHGPELTRTHLGQLFGSGLKALEELKSSGVIGAYGLGVNEVDVCLTVLREAPLDCILLAGRYTLLDRAAERELLPLCRQHGTSIVVGGVFNSGILATGAREGANFDYGPANEEVLAAVRGLEEVAEREGIPLSRAALQFPLNEPAVASILLGTGRPESLQRNLAGFAPAIEPARFAAFEPHTINR</sequence>
<dbReference type="AlphaFoldDB" id="A0A1H0KLL3"/>
<accession>A0A1H0KLL3</accession>
<dbReference type="Proteomes" id="UP000198793">
    <property type="component" value="Unassembled WGS sequence"/>
</dbReference>
<dbReference type="InterPro" id="IPR036812">
    <property type="entry name" value="NAD(P)_OxRdtase_dom_sf"/>
</dbReference>
<dbReference type="PANTHER" id="PTHR42686:SF1">
    <property type="entry name" value="GH17980P-RELATED"/>
    <property type="match status" value="1"/>
</dbReference>
<dbReference type="GO" id="GO:0005829">
    <property type="term" value="C:cytosol"/>
    <property type="evidence" value="ECO:0007669"/>
    <property type="project" value="TreeGrafter"/>
</dbReference>
<name>A0A1H0KLL3_9HYPH</name>
<dbReference type="GO" id="GO:0016491">
    <property type="term" value="F:oxidoreductase activity"/>
    <property type="evidence" value="ECO:0007669"/>
    <property type="project" value="InterPro"/>
</dbReference>
<dbReference type="OrthoDB" id="9768851at2"/>
<keyword evidence="3" id="KW-1185">Reference proteome</keyword>
<dbReference type="Pfam" id="PF00248">
    <property type="entry name" value="Aldo_ket_red"/>
    <property type="match status" value="1"/>
</dbReference>
<gene>
    <name evidence="2" type="ORF">SAMN05192530_10844</name>
</gene>
<feature type="domain" description="NADP-dependent oxidoreductase" evidence="1">
    <location>
        <begin position="15"/>
        <end position="320"/>
    </location>
</feature>
<evidence type="ECO:0000259" key="1">
    <source>
        <dbReference type="Pfam" id="PF00248"/>
    </source>
</evidence>